<protein>
    <submittedName>
        <fullName evidence="1">Uncharacterized protein</fullName>
    </submittedName>
</protein>
<proteinExistence type="predicted"/>
<evidence type="ECO:0000313" key="1">
    <source>
        <dbReference type="EMBL" id="TBU64358.1"/>
    </source>
</evidence>
<dbReference type="AlphaFoldDB" id="A0A4V2K9L5"/>
<keyword evidence="2" id="KW-1185">Reference proteome</keyword>
<gene>
    <name evidence="1" type="ORF">BD310DRAFT_914505</name>
</gene>
<name>A0A4V2K9L5_9APHY</name>
<accession>A0A4V2K9L5</accession>
<reference evidence="1 2" key="1">
    <citation type="submission" date="2019-01" db="EMBL/GenBank/DDBJ databases">
        <title>Draft genome sequences of three monokaryotic isolates of the white-rot basidiomycete fungus Dichomitus squalens.</title>
        <authorList>
            <consortium name="DOE Joint Genome Institute"/>
            <person name="Lopez S.C."/>
            <person name="Andreopoulos B."/>
            <person name="Pangilinan J."/>
            <person name="Lipzen A."/>
            <person name="Riley R."/>
            <person name="Ahrendt S."/>
            <person name="Ng V."/>
            <person name="Barry K."/>
            <person name="Daum C."/>
            <person name="Grigoriev I.V."/>
            <person name="Hilden K.S."/>
            <person name="Makela M.R."/>
            <person name="de Vries R.P."/>
        </authorList>
    </citation>
    <scope>NUCLEOTIDE SEQUENCE [LARGE SCALE GENOMIC DNA]</scope>
    <source>
        <strain evidence="1 2">CBS 464.89</strain>
    </source>
</reference>
<dbReference type="EMBL" id="ML145086">
    <property type="protein sequence ID" value="TBU64358.1"/>
    <property type="molecule type" value="Genomic_DNA"/>
</dbReference>
<evidence type="ECO:0000313" key="2">
    <source>
        <dbReference type="Proteomes" id="UP000292082"/>
    </source>
</evidence>
<dbReference type="Proteomes" id="UP000292082">
    <property type="component" value="Unassembled WGS sequence"/>
</dbReference>
<organism evidence="1 2">
    <name type="scientific">Dichomitus squalens</name>
    <dbReference type="NCBI Taxonomy" id="114155"/>
    <lineage>
        <taxon>Eukaryota</taxon>
        <taxon>Fungi</taxon>
        <taxon>Dikarya</taxon>
        <taxon>Basidiomycota</taxon>
        <taxon>Agaricomycotina</taxon>
        <taxon>Agaricomycetes</taxon>
        <taxon>Polyporales</taxon>
        <taxon>Polyporaceae</taxon>
        <taxon>Dichomitus</taxon>
    </lineage>
</organism>
<sequence length="132" mass="14801">MSAESNPWALSGVFLSTGDTFKRHVHGQISASPVPWSLVYECLGTHAILLPRCLDLQGLERDALLDGHNTSTQQARSRVCDVGPSPLISLFRHSLVERRAKTPLSLGQRYYLRPTIVFRCLGRVRKIGYPRM</sequence>